<evidence type="ECO:0000313" key="3">
    <source>
        <dbReference type="Proteomes" id="UP000196710"/>
    </source>
</evidence>
<proteinExistence type="predicted"/>
<reference evidence="3" key="2">
    <citation type="submission" date="2017-05" db="EMBL/GenBank/DDBJ databases">
        <title>Improved OligoMM genomes.</title>
        <authorList>
            <person name="Garzetti D."/>
        </authorList>
    </citation>
    <scope>NUCLEOTIDE SEQUENCE [LARGE SCALE GENOMIC DNA]</scope>
    <source>
        <strain evidence="3">KB18</strain>
    </source>
</reference>
<protein>
    <recommendedName>
        <fullName evidence="5">DUF3990 domain-containing protein</fullName>
    </recommendedName>
</protein>
<dbReference type="EMBL" id="CP021422">
    <property type="protein sequence ID" value="ASB40701.1"/>
    <property type="molecule type" value="Genomic_DNA"/>
</dbReference>
<evidence type="ECO:0000313" key="4">
    <source>
        <dbReference type="Proteomes" id="UP000596035"/>
    </source>
</evidence>
<sequence>MFYHASPTHCIEVLEPRVSNHGKPLVYLSKKRENVLPYLSNAVEKYCRETGFPHEGPWYKWGSYGFFEGKLRIDEYWPNALEETYKGVSGYIYAAETVPGREELKGIPDAVITSEPVPVTGCEYVPDAYEALLIAAELGQIFIRRYEQLPEKMLAWIESSIKQQYEAADIPTYKHFLKGKFPEITARLE</sequence>
<evidence type="ECO:0008006" key="5">
    <source>
        <dbReference type="Google" id="ProtNLM"/>
    </source>
</evidence>
<accession>A0A1Z2XQM0</accession>
<dbReference type="EMBL" id="CP065321">
    <property type="protein sequence ID" value="QQR29978.1"/>
    <property type="molecule type" value="Genomic_DNA"/>
</dbReference>
<name>A0A1Z2XQM0_9FIRM</name>
<evidence type="ECO:0000313" key="2">
    <source>
        <dbReference type="EMBL" id="QQR29978.1"/>
    </source>
</evidence>
<evidence type="ECO:0000313" key="1">
    <source>
        <dbReference type="EMBL" id="ASB40701.1"/>
    </source>
</evidence>
<dbReference type="AlphaFoldDB" id="A0A1Z2XQM0"/>
<dbReference type="RefSeq" id="WP_066533519.1">
    <property type="nucleotide sequence ID" value="NZ_CAPVCI010000011.1"/>
</dbReference>
<reference evidence="2 4" key="3">
    <citation type="submission" date="2020-11" db="EMBL/GenBank/DDBJ databases">
        <title>Closed and high quality bacterial genomes of the OMM12 community.</title>
        <authorList>
            <person name="Marbouty M."/>
            <person name="Lamy-Besnier Q."/>
            <person name="Debarbieux L."/>
            <person name="Koszul R."/>
        </authorList>
    </citation>
    <scope>NUCLEOTIDE SEQUENCE [LARGE SCALE GENOMIC DNA]</scope>
    <source>
        <strain evidence="2 4">KB18</strain>
    </source>
</reference>
<organism evidence="2 4">
    <name type="scientific">Acutalibacter muris</name>
    <dbReference type="NCBI Taxonomy" id="1796620"/>
    <lineage>
        <taxon>Bacteria</taxon>
        <taxon>Bacillati</taxon>
        <taxon>Bacillota</taxon>
        <taxon>Clostridia</taxon>
        <taxon>Eubacteriales</taxon>
        <taxon>Acutalibacteraceae</taxon>
        <taxon>Acutalibacter</taxon>
    </lineage>
</organism>
<reference evidence="1" key="1">
    <citation type="journal article" date="2017" name="Genome Announc.">
        <title>High-Quality Whole-Genome Sequences of the Oligo-Mouse-Microbiota Bacterial Community.</title>
        <authorList>
            <person name="Garzetti D."/>
            <person name="Brugiroux S."/>
            <person name="Bunk B."/>
            <person name="Pukall R."/>
            <person name="McCoy K.D."/>
            <person name="Macpherson A.J."/>
            <person name="Stecher B."/>
        </authorList>
    </citation>
    <scope>NUCLEOTIDE SEQUENCE</scope>
    <source>
        <strain evidence="1">KB18</strain>
    </source>
</reference>
<dbReference type="Proteomes" id="UP000196710">
    <property type="component" value="Chromosome"/>
</dbReference>
<dbReference type="KEGG" id="amur:ADH66_08530"/>
<keyword evidence="3" id="KW-1185">Reference proteome</keyword>
<gene>
    <name evidence="1" type="ORF">ADH66_08530</name>
    <name evidence="2" type="ORF">I5Q82_18570</name>
</gene>
<dbReference type="Proteomes" id="UP000596035">
    <property type="component" value="Chromosome"/>
</dbReference>